<dbReference type="OrthoDB" id="388310at2"/>
<keyword evidence="1" id="KW-1133">Transmembrane helix</keyword>
<dbReference type="AlphaFoldDB" id="A0A0M4K1W6"/>
<dbReference type="PATRIC" id="fig|362837.3.peg.772"/>
<evidence type="ECO:0000313" key="2">
    <source>
        <dbReference type="EMBL" id="ALD66662.1"/>
    </source>
</evidence>
<evidence type="ECO:0000313" key="3">
    <source>
        <dbReference type="Proteomes" id="UP000063919"/>
    </source>
</evidence>
<feature type="transmembrane region" description="Helical" evidence="1">
    <location>
        <begin position="6"/>
        <end position="25"/>
    </location>
</feature>
<dbReference type="Proteomes" id="UP000063919">
    <property type="component" value="Chromosome"/>
</dbReference>
<proteinExistence type="predicted"/>
<keyword evidence="1" id="KW-0812">Transmembrane</keyword>
<reference evidence="2 3" key="1">
    <citation type="journal article" date="2015" name="Genome Announc.">
        <title>Complete Genome Sequence of Spiroplasma cantharicola CC-1T (DSM 21588), a Bacterium Isolated from Soldier Beetle (Cantharis carolinus).</title>
        <authorList>
            <person name="Lo W.S."/>
            <person name="Liu P.Y."/>
            <person name="Kuo C.H."/>
        </authorList>
    </citation>
    <scope>NUCLEOTIDE SEQUENCE [LARGE SCALE GENOMIC DNA]</scope>
    <source>
        <strain evidence="2 3">CC-1</strain>
    </source>
</reference>
<organism evidence="2 3">
    <name type="scientific">Spiroplasma cantharicola</name>
    <dbReference type="NCBI Taxonomy" id="362837"/>
    <lineage>
        <taxon>Bacteria</taxon>
        <taxon>Bacillati</taxon>
        <taxon>Mycoplasmatota</taxon>
        <taxon>Mollicutes</taxon>
        <taxon>Entomoplasmatales</taxon>
        <taxon>Spiroplasmataceae</taxon>
        <taxon>Spiroplasma</taxon>
    </lineage>
</organism>
<accession>A0A0M4K1W6</accession>
<gene>
    <name evidence="2" type="ORF">SCANT_v1c07560</name>
</gene>
<sequence>MINIGPWWLFDILAFSIIISCTMFGMRKGFFVTFYILVLQVIVIIILLFVPALLTNSLNPLLMQLWVKLRLVDVFSYFGDTIGKLVSGLLPNNGSESGLPVGAGGTGYEILKTLSGLILYLFMCVFVFTIVNLIGLILYRAFKKRINKMKVVRKVDTLLGTFNGLAIGMALSMSFSLFLSFPLFQTENQKIGLTNFSNMTEEQIKDTIFGGNSYKKYSLSRKIAAPLPSVPVFAFTYTNGCINKYVINPFSIMAMQLISKQSLPDLKNFFLVYEDVMAEGYATNNPLQFPISACIETMPQDTRALFRFTSEMMLMGSTMFVNGVNSQKATVTSVELINAFDQYYLESGKDDKKIHDGWLDMKEFEKFYEWAQVKTEQDGIEANPFITLANKLDASSGASGTSTNQRYLSKILRNAKQNYNFFKNINYVNATTRSNLDSIPFLSTIYTATYLIEGFEITPSGELKLGEFYDSESPKKDVEPSNNDIAKINHDKEFWRNVNDKGYSGTYWIEHYFNFAKGYWN</sequence>
<protein>
    <submittedName>
        <fullName evidence="2">Uncharacterized protein</fullName>
    </submittedName>
</protein>
<keyword evidence="3" id="KW-1185">Reference proteome</keyword>
<feature type="transmembrane region" description="Helical" evidence="1">
    <location>
        <begin position="160"/>
        <end position="184"/>
    </location>
</feature>
<keyword evidence="1" id="KW-0472">Membrane</keyword>
<dbReference type="RefSeq" id="WP_053946414.1">
    <property type="nucleotide sequence ID" value="NZ_CP012622.1"/>
</dbReference>
<name>A0A0M4K1W6_9MOLU</name>
<dbReference type="KEGG" id="scj:SCANT_v1c07560"/>
<dbReference type="STRING" id="362837.SCANT_v1c07560"/>
<feature type="transmembrane region" description="Helical" evidence="1">
    <location>
        <begin position="32"/>
        <end position="54"/>
    </location>
</feature>
<evidence type="ECO:0000256" key="1">
    <source>
        <dbReference type="SAM" id="Phobius"/>
    </source>
</evidence>
<feature type="transmembrane region" description="Helical" evidence="1">
    <location>
        <begin position="117"/>
        <end position="139"/>
    </location>
</feature>
<dbReference type="EMBL" id="CP012622">
    <property type="protein sequence ID" value="ALD66662.1"/>
    <property type="molecule type" value="Genomic_DNA"/>
</dbReference>